<feature type="region of interest" description="Disordered" evidence="1">
    <location>
        <begin position="155"/>
        <end position="191"/>
    </location>
</feature>
<organism evidence="2 3">
    <name type="scientific">Eumeta variegata</name>
    <name type="common">Bagworm moth</name>
    <name type="synonym">Eumeta japonica</name>
    <dbReference type="NCBI Taxonomy" id="151549"/>
    <lineage>
        <taxon>Eukaryota</taxon>
        <taxon>Metazoa</taxon>
        <taxon>Ecdysozoa</taxon>
        <taxon>Arthropoda</taxon>
        <taxon>Hexapoda</taxon>
        <taxon>Insecta</taxon>
        <taxon>Pterygota</taxon>
        <taxon>Neoptera</taxon>
        <taxon>Endopterygota</taxon>
        <taxon>Lepidoptera</taxon>
        <taxon>Glossata</taxon>
        <taxon>Ditrysia</taxon>
        <taxon>Tineoidea</taxon>
        <taxon>Psychidae</taxon>
        <taxon>Oiketicinae</taxon>
        <taxon>Eumeta</taxon>
    </lineage>
</organism>
<accession>A0A4C1TKX6</accession>
<keyword evidence="3" id="KW-1185">Reference proteome</keyword>
<feature type="non-terminal residue" evidence="2">
    <location>
        <position position="191"/>
    </location>
</feature>
<sequence>MGAPCRYNKIHENFSSLALTVWRMKPMTDGRMVYSAIGFRLTFQYGILKNIDNLNFLSLFFLKKYRNIEKGTKISDQKFKNYAVNNIAEKVQEIINKVFESTDELSSISEMSAAYRRAERLRQKQSKGLLTQTLTVHHDAAKNVQNVHTVSLLPGRRVHKYASDSGSRRRHRERPIDERTSGRNNRRSHSK</sequence>
<protein>
    <submittedName>
        <fullName evidence="2">Uncharacterized protein</fullName>
    </submittedName>
</protein>
<reference evidence="2 3" key="1">
    <citation type="journal article" date="2019" name="Commun. Biol.">
        <title>The bagworm genome reveals a unique fibroin gene that provides high tensile strength.</title>
        <authorList>
            <person name="Kono N."/>
            <person name="Nakamura H."/>
            <person name="Ohtoshi R."/>
            <person name="Tomita M."/>
            <person name="Numata K."/>
            <person name="Arakawa K."/>
        </authorList>
    </citation>
    <scope>NUCLEOTIDE SEQUENCE [LARGE SCALE GENOMIC DNA]</scope>
</reference>
<gene>
    <name evidence="2" type="ORF">EVAR_73643_1</name>
</gene>
<dbReference type="AlphaFoldDB" id="A0A4C1TKX6"/>
<name>A0A4C1TKX6_EUMVA</name>
<dbReference type="EMBL" id="BGZK01005597">
    <property type="protein sequence ID" value="GBP14704.1"/>
    <property type="molecule type" value="Genomic_DNA"/>
</dbReference>
<evidence type="ECO:0000313" key="2">
    <source>
        <dbReference type="EMBL" id="GBP14704.1"/>
    </source>
</evidence>
<evidence type="ECO:0000313" key="3">
    <source>
        <dbReference type="Proteomes" id="UP000299102"/>
    </source>
</evidence>
<evidence type="ECO:0000256" key="1">
    <source>
        <dbReference type="SAM" id="MobiDB-lite"/>
    </source>
</evidence>
<comment type="caution">
    <text evidence="2">The sequence shown here is derived from an EMBL/GenBank/DDBJ whole genome shotgun (WGS) entry which is preliminary data.</text>
</comment>
<dbReference type="Proteomes" id="UP000299102">
    <property type="component" value="Unassembled WGS sequence"/>
</dbReference>
<proteinExistence type="predicted"/>